<evidence type="ECO:0000313" key="1">
    <source>
        <dbReference type="EMBL" id="POS88005.1"/>
    </source>
</evidence>
<comment type="caution">
    <text evidence="1">The sequence shown here is derived from an EMBL/GenBank/DDBJ whole genome shotgun (WGS) entry which is preliminary data.</text>
</comment>
<name>A0A2S4Q142_9PEZI</name>
<organism evidence="1 2">
    <name type="scientific">Erysiphe pulchra</name>
    <dbReference type="NCBI Taxonomy" id="225359"/>
    <lineage>
        <taxon>Eukaryota</taxon>
        <taxon>Fungi</taxon>
        <taxon>Dikarya</taxon>
        <taxon>Ascomycota</taxon>
        <taxon>Pezizomycotina</taxon>
        <taxon>Leotiomycetes</taxon>
        <taxon>Erysiphales</taxon>
        <taxon>Erysiphaceae</taxon>
        <taxon>Erysiphe</taxon>
    </lineage>
</organism>
<dbReference type="Proteomes" id="UP000237438">
    <property type="component" value="Unassembled WGS sequence"/>
</dbReference>
<accession>A0A2S4Q142</accession>
<sequence length="415" mass="46044">MGTAQEKTCGAAQLSDIEKIQVVPMECEEEFPTTEENKFDFDEVVPPLTGTANSTNFIVNQNEISSQKTSVAPLMAAIKGLLDLTNDYLQTLDKEHPGVGADFLTLLADGASCAMRGEWVFVSLHNTSKLNIKATWAQKVTSDVHDLKSPGVKQRLKASPSRGQSKEDRRVMILLSILPDKSLISDAWFVSSGMAILAPSPAKAATLMQFKDTIEKMFGDSTVEHQEKLKTFVIGSIPKTICGLDGIHNTMEGPLQEELAFVRDIVLIQYMRWTRRTQNEEPFEYIRTCVPQTSIQRIRQRNQITVCEKCFSFHATRVCARSKKCGTCGTDAHNSTCQSGPRCLNYRGPHSSNDVSCPARLRRYNGILNRPTGAELHHICTLGGIEYAKVNSQKVINPTTNKTSTTETEIVHSFQ</sequence>
<proteinExistence type="predicted"/>
<keyword evidence="2" id="KW-1185">Reference proteome</keyword>
<dbReference type="AlphaFoldDB" id="A0A2S4Q142"/>
<dbReference type="STRING" id="225359.A0A2S4Q142"/>
<gene>
    <name evidence="1" type="ORF">EPUL_000390</name>
</gene>
<dbReference type="EMBL" id="PEDP01000042">
    <property type="protein sequence ID" value="POS88005.1"/>
    <property type="molecule type" value="Genomic_DNA"/>
</dbReference>
<reference evidence="1 2" key="1">
    <citation type="submission" date="2017-10" db="EMBL/GenBank/DDBJ databases">
        <title>Development of genomic resources for the powdery mildew, Erysiphe pulchra.</title>
        <authorList>
            <person name="Wadl P.A."/>
            <person name="Mack B.M."/>
            <person name="Moore G."/>
            <person name="Beltz S.B."/>
        </authorList>
    </citation>
    <scope>NUCLEOTIDE SEQUENCE [LARGE SCALE GENOMIC DNA]</scope>
    <source>
        <strain evidence="1">Cflorida</strain>
    </source>
</reference>
<protein>
    <submittedName>
        <fullName evidence="1">Uncharacterized protein</fullName>
    </submittedName>
</protein>
<evidence type="ECO:0000313" key="2">
    <source>
        <dbReference type="Proteomes" id="UP000237438"/>
    </source>
</evidence>
<dbReference type="OrthoDB" id="4842715at2759"/>